<organism evidence="1 2">
    <name type="scientific">Candidatus Nesciobacter abundans</name>
    <dbReference type="NCBI Taxonomy" id="2601668"/>
    <lineage>
        <taxon>Bacteria</taxon>
        <taxon>Pseudomonadati</taxon>
        <taxon>Pseudomonadota</taxon>
        <taxon>Alphaproteobacteria</taxon>
        <taxon>Holosporales</taxon>
        <taxon>Holosporaceae</taxon>
        <taxon>Candidatus Nesciobacter</taxon>
    </lineage>
</organism>
<dbReference type="KEGG" id="nabu:FZC36_01180"/>
<keyword evidence="2" id="KW-1185">Reference proteome</keyword>
<dbReference type="RefSeq" id="WP_148972170.1">
    <property type="nucleotide sequence ID" value="NZ_CP043314.1"/>
</dbReference>
<dbReference type="OrthoDB" id="9810236at2"/>
<gene>
    <name evidence="1" type="ORF">FZC36_01180</name>
</gene>
<evidence type="ECO:0000313" key="1">
    <source>
        <dbReference type="EMBL" id="QEK39047.1"/>
    </source>
</evidence>
<sequence length="112" mass="13267">MGEKMYELLEDVWKEIRKEIGNVYLGDKVCEFDKSCSVSIKSFVKNLDYINVKISCCFNFKKKDSEYYEQMINLESNIHNLKNNILIKDLKTKIDLEKSKVDIFIIKEIKQS</sequence>
<dbReference type="AlphaFoldDB" id="A0A5C0UH62"/>
<reference evidence="1 2" key="1">
    <citation type="submission" date="2019-08" db="EMBL/GenBank/DDBJ databases">
        <title>Highly reduced genomes of protist endosymbionts show evolutionary convergence.</title>
        <authorList>
            <person name="George E."/>
            <person name="Husnik F."/>
            <person name="Tashyreva D."/>
            <person name="Prokopchuk G."/>
            <person name="Horak A."/>
            <person name="Kwong W.K."/>
            <person name="Lukes J."/>
            <person name="Keeling P.J."/>
        </authorList>
    </citation>
    <scope>NUCLEOTIDE SEQUENCE [LARGE SCALE GENOMIC DNA]</scope>
    <source>
        <strain evidence="1">1604HC</strain>
    </source>
</reference>
<name>A0A5C0UH62_9PROT</name>
<dbReference type="Proteomes" id="UP000324924">
    <property type="component" value="Chromosome"/>
</dbReference>
<evidence type="ECO:0000313" key="2">
    <source>
        <dbReference type="Proteomes" id="UP000324924"/>
    </source>
</evidence>
<accession>A0A5C0UH62</accession>
<proteinExistence type="predicted"/>
<dbReference type="EMBL" id="CP043314">
    <property type="protein sequence ID" value="QEK39047.1"/>
    <property type="molecule type" value="Genomic_DNA"/>
</dbReference>
<protein>
    <submittedName>
        <fullName evidence="1">Uncharacterized protein</fullName>
    </submittedName>
</protein>